<feature type="domain" description="Isochorismatase-like" evidence="2">
    <location>
        <begin position="9"/>
        <end position="145"/>
    </location>
</feature>
<gene>
    <name evidence="3" type="ORF">GCM10007898_26580</name>
</gene>
<evidence type="ECO:0000256" key="1">
    <source>
        <dbReference type="ARBA" id="ARBA00022801"/>
    </source>
</evidence>
<evidence type="ECO:0000313" key="3">
    <source>
        <dbReference type="EMBL" id="GLQ89086.1"/>
    </source>
</evidence>
<keyword evidence="4" id="KW-1185">Reference proteome</keyword>
<dbReference type="Pfam" id="PF00857">
    <property type="entry name" value="Isochorismatase"/>
    <property type="match status" value="1"/>
</dbReference>
<sequence>MATRTGSKTVLLVVDVQAGVVASAWQRDRVVANVAVAVDRARAAGVPIVWVQHNDDELRRDTPEWQWVPELKPLESESRIHKQFNSSFEETPLLSLLEHHGVSHIVLAGAASNWCIRATAYAALERGFDLTLVEDAHTTGDMELEPGRLVAAQSIVEDLNAVMRWISYPGRKSGVVHAAELSFGSPAVAA</sequence>
<dbReference type="PANTHER" id="PTHR43540:SF14">
    <property type="entry name" value="ISOCHORISMATASE"/>
    <property type="match status" value="1"/>
</dbReference>
<keyword evidence="1" id="KW-0378">Hydrolase</keyword>
<accession>A0ABQ5XCZ5</accession>
<dbReference type="Gene3D" id="3.40.50.850">
    <property type="entry name" value="Isochorismatase-like"/>
    <property type="match status" value="1"/>
</dbReference>
<protein>
    <submittedName>
        <fullName evidence="3">Isochorismatase</fullName>
    </submittedName>
</protein>
<reference evidence="4" key="1">
    <citation type="journal article" date="2019" name="Int. J. Syst. Evol. Microbiol.">
        <title>The Global Catalogue of Microorganisms (GCM) 10K type strain sequencing project: providing services to taxonomists for standard genome sequencing and annotation.</title>
        <authorList>
            <consortium name="The Broad Institute Genomics Platform"/>
            <consortium name="The Broad Institute Genome Sequencing Center for Infectious Disease"/>
            <person name="Wu L."/>
            <person name="Ma J."/>
        </authorList>
    </citation>
    <scope>NUCLEOTIDE SEQUENCE [LARGE SCALE GENOMIC DNA]</scope>
    <source>
        <strain evidence="4">NBRC 111981</strain>
    </source>
</reference>
<dbReference type="InterPro" id="IPR036380">
    <property type="entry name" value="Isochorismatase-like_sf"/>
</dbReference>
<name>A0ABQ5XCZ5_9GAMM</name>
<evidence type="ECO:0000313" key="4">
    <source>
        <dbReference type="Proteomes" id="UP001156627"/>
    </source>
</evidence>
<dbReference type="EMBL" id="BSOA01000028">
    <property type="protein sequence ID" value="GLQ89086.1"/>
    <property type="molecule type" value="Genomic_DNA"/>
</dbReference>
<comment type="caution">
    <text evidence="3">The sequence shown here is derived from an EMBL/GenBank/DDBJ whole genome shotgun (WGS) entry which is preliminary data.</text>
</comment>
<organism evidence="3 4">
    <name type="scientific">Dyella flagellata</name>
    <dbReference type="NCBI Taxonomy" id="1867833"/>
    <lineage>
        <taxon>Bacteria</taxon>
        <taxon>Pseudomonadati</taxon>
        <taxon>Pseudomonadota</taxon>
        <taxon>Gammaproteobacteria</taxon>
        <taxon>Lysobacterales</taxon>
        <taxon>Rhodanobacteraceae</taxon>
        <taxon>Dyella</taxon>
    </lineage>
</organism>
<dbReference type="InterPro" id="IPR050272">
    <property type="entry name" value="Isochorismatase-like_hydrls"/>
</dbReference>
<evidence type="ECO:0000259" key="2">
    <source>
        <dbReference type="Pfam" id="PF00857"/>
    </source>
</evidence>
<dbReference type="InterPro" id="IPR000868">
    <property type="entry name" value="Isochorismatase-like_dom"/>
</dbReference>
<proteinExistence type="predicted"/>
<dbReference type="PANTHER" id="PTHR43540">
    <property type="entry name" value="PEROXYUREIDOACRYLATE/UREIDOACRYLATE AMIDOHYDROLASE-RELATED"/>
    <property type="match status" value="1"/>
</dbReference>
<dbReference type="Proteomes" id="UP001156627">
    <property type="component" value="Unassembled WGS sequence"/>
</dbReference>
<dbReference type="SUPFAM" id="SSF52499">
    <property type="entry name" value="Isochorismatase-like hydrolases"/>
    <property type="match status" value="1"/>
</dbReference>